<reference evidence="2 3" key="1">
    <citation type="submission" date="2024-02" db="EMBL/GenBank/DDBJ databases">
        <authorList>
            <person name="Vignale AGUSTIN F."/>
            <person name="Sosa J E."/>
            <person name="Modenutti C."/>
        </authorList>
    </citation>
    <scope>NUCLEOTIDE SEQUENCE [LARGE SCALE GENOMIC DNA]</scope>
</reference>
<organism evidence="2 3">
    <name type="scientific">Ilex paraguariensis</name>
    <name type="common">yerba mate</name>
    <dbReference type="NCBI Taxonomy" id="185542"/>
    <lineage>
        <taxon>Eukaryota</taxon>
        <taxon>Viridiplantae</taxon>
        <taxon>Streptophyta</taxon>
        <taxon>Embryophyta</taxon>
        <taxon>Tracheophyta</taxon>
        <taxon>Spermatophyta</taxon>
        <taxon>Magnoliopsida</taxon>
        <taxon>eudicotyledons</taxon>
        <taxon>Gunneridae</taxon>
        <taxon>Pentapetalae</taxon>
        <taxon>asterids</taxon>
        <taxon>campanulids</taxon>
        <taxon>Aquifoliales</taxon>
        <taxon>Aquifoliaceae</taxon>
        <taxon>Ilex</taxon>
    </lineage>
</organism>
<feature type="domain" description="DUF4283" evidence="1">
    <location>
        <begin position="212"/>
        <end position="275"/>
    </location>
</feature>
<gene>
    <name evidence="2" type="ORF">ILEXP_LOCUS46936</name>
</gene>
<dbReference type="Pfam" id="PF14111">
    <property type="entry name" value="DUF4283"/>
    <property type="match status" value="1"/>
</dbReference>
<feature type="non-terminal residue" evidence="2">
    <location>
        <position position="277"/>
    </location>
</feature>
<sequence length="277" mass="30389">MNPGQEPHQIPPKPPDITKNFASLFKKPSNIENFLKFPTASEMNSVTLVDTLGCNFTKPMPPNPPLNQNQSNAQFTSSSMFPSTVRTSANNMLPSSELGIQVPLASSNIQNTNGVSLKPQSSLNFQVHSSSQVPSTDRTLPNSQIPLSGQGTQVPVVISGVQNDHGVQIPPANISFGSFISATSSKSAKRVVFNNVHWSPDETQELSRGFNLTLKGKCAYGKPSLGVVKEFINSRWLLKGEFIVGVLDPRHILIRFSLYEDYVKVWLKDTTYIEGFL</sequence>
<evidence type="ECO:0000313" key="2">
    <source>
        <dbReference type="EMBL" id="CAK9177070.1"/>
    </source>
</evidence>
<comment type="caution">
    <text evidence="2">The sequence shown here is derived from an EMBL/GenBank/DDBJ whole genome shotgun (WGS) entry which is preliminary data.</text>
</comment>
<dbReference type="EMBL" id="CAUOFW020006958">
    <property type="protein sequence ID" value="CAK9177070.1"/>
    <property type="molecule type" value="Genomic_DNA"/>
</dbReference>
<protein>
    <recommendedName>
        <fullName evidence="1">DUF4283 domain-containing protein</fullName>
    </recommendedName>
</protein>
<accession>A0ABC8U5N0</accession>
<dbReference type="InterPro" id="IPR025558">
    <property type="entry name" value="DUF4283"/>
</dbReference>
<proteinExistence type="predicted"/>
<evidence type="ECO:0000259" key="1">
    <source>
        <dbReference type="Pfam" id="PF14111"/>
    </source>
</evidence>
<dbReference type="Proteomes" id="UP001642360">
    <property type="component" value="Unassembled WGS sequence"/>
</dbReference>
<dbReference type="AlphaFoldDB" id="A0ABC8U5N0"/>
<keyword evidence="3" id="KW-1185">Reference proteome</keyword>
<name>A0ABC8U5N0_9AQUA</name>
<evidence type="ECO:0000313" key="3">
    <source>
        <dbReference type="Proteomes" id="UP001642360"/>
    </source>
</evidence>